<evidence type="ECO:0000313" key="2">
    <source>
        <dbReference type="EMBL" id="RDK92747.1"/>
    </source>
</evidence>
<evidence type="ECO:0000256" key="1">
    <source>
        <dbReference type="SAM" id="Phobius"/>
    </source>
</evidence>
<protein>
    <submittedName>
        <fullName evidence="2">Uncharacterized protein</fullName>
    </submittedName>
</protein>
<reference evidence="2 3" key="1">
    <citation type="submission" date="2018-07" db="EMBL/GenBank/DDBJ databases">
        <title>Genomic Encyclopedia of Type Strains, Phase IV (KMG-IV): sequencing the most valuable type-strain genomes for metagenomic binning, comparative biology and taxonomic classification.</title>
        <authorList>
            <person name="Goeker M."/>
        </authorList>
    </citation>
    <scope>NUCLEOTIDE SEQUENCE [LARGE SCALE GENOMIC DNA]</scope>
    <source>
        <strain evidence="2 3">DSM 103736</strain>
    </source>
</reference>
<proteinExistence type="predicted"/>
<dbReference type="Proteomes" id="UP000254848">
    <property type="component" value="Unassembled WGS sequence"/>
</dbReference>
<feature type="transmembrane region" description="Helical" evidence="1">
    <location>
        <begin position="6"/>
        <end position="31"/>
    </location>
</feature>
<comment type="caution">
    <text evidence="2">The sequence shown here is derived from an EMBL/GenBank/DDBJ whole genome shotgun (WGS) entry which is preliminary data.</text>
</comment>
<dbReference type="EMBL" id="QRAP01000003">
    <property type="protein sequence ID" value="RDK92747.1"/>
    <property type="molecule type" value="Genomic_DNA"/>
</dbReference>
<evidence type="ECO:0000313" key="3">
    <source>
        <dbReference type="Proteomes" id="UP000254848"/>
    </source>
</evidence>
<keyword evidence="3" id="KW-1185">Reference proteome</keyword>
<sequence>METLYLMGLVITKIVVFIAICFISGAISRLFKKHNRQTLLQSALSPVAIAPAVIITVLLSMAEFSAIAQASQNTQTIRLDVICAEKMQVSGADALMCRSMAGEQGAEQAPVIIDNRHECGGGDVTARCV</sequence>
<dbReference type="AlphaFoldDB" id="A0A370QU17"/>
<keyword evidence="1" id="KW-0472">Membrane</keyword>
<organism evidence="2 3">
    <name type="scientific">Enterobacillus tribolii</name>
    <dbReference type="NCBI Taxonomy" id="1487935"/>
    <lineage>
        <taxon>Bacteria</taxon>
        <taxon>Pseudomonadati</taxon>
        <taxon>Pseudomonadota</taxon>
        <taxon>Gammaproteobacteria</taxon>
        <taxon>Enterobacterales</taxon>
        <taxon>Hafniaceae</taxon>
        <taxon>Enterobacillus</taxon>
    </lineage>
</organism>
<name>A0A370QU17_9GAMM</name>
<keyword evidence="1" id="KW-0812">Transmembrane</keyword>
<gene>
    <name evidence="2" type="ORF">C8D90_103137</name>
</gene>
<accession>A0A370QU17</accession>
<keyword evidence="1" id="KW-1133">Transmembrane helix</keyword>
<dbReference type="RefSeq" id="WP_115457939.1">
    <property type="nucleotide sequence ID" value="NZ_QRAP01000003.1"/>
</dbReference>
<feature type="transmembrane region" description="Helical" evidence="1">
    <location>
        <begin position="43"/>
        <end position="62"/>
    </location>
</feature>